<dbReference type="PANTHER" id="PTHR23150:SF19">
    <property type="entry name" value="FORMYLGLYCINE-GENERATING ENZYME"/>
    <property type="match status" value="1"/>
</dbReference>
<dbReference type="Pfam" id="PF03781">
    <property type="entry name" value="FGE-sulfatase"/>
    <property type="match status" value="1"/>
</dbReference>
<dbReference type="Proteomes" id="UP000589716">
    <property type="component" value="Unassembled WGS sequence"/>
</dbReference>
<dbReference type="InterPro" id="IPR042095">
    <property type="entry name" value="SUMF_sf"/>
</dbReference>
<feature type="signal peptide" evidence="1">
    <location>
        <begin position="1"/>
        <end position="20"/>
    </location>
</feature>
<feature type="chain" id="PRO_5032329047" evidence="1">
    <location>
        <begin position="21"/>
        <end position="372"/>
    </location>
</feature>
<dbReference type="EMBL" id="JACCKX010000001">
    <property type="protein sequence ID" value="NZA00679.1"/>
    <property type="molecule type" value="Genomic_DNA"/>
</dbReference>
<reference evidence="3 4" key="1">
    <citation type="submission" date="2020-07" db="EMBL/GenBank/DDBJ databases">
        <authorList>
            <person name="Maaloum M."/>
        </authorList>
    </citation>
    <scope>NUCLEOTIDE SEQUENCE [LARGE SCALE GENOMIC DNA]</scope>
    <source>
        <strain evidence="3 4">GCS-AN-3</strain>
    </source>
</reference>
<dbReference type="Gene3D" id="3.90.1580.10">
    <property type="entry name" value="paralog of FGE (formylglycine-generating enzyme)"/>
    <property type="match status" value="1"/>
</dbReference>
<dbReference type="GO" id="GO:0120147">
    <property type="term" value="F:formylglycine-generating oxidase activity"/>
    <property type="evidence" value="ECO:0007669"/>
    <property type="project" value="TreeGrafter"/>
</dbReference>
<name>A0A853IX37_9BURK</name>
<sequence length="372" mass="41100">MPLAAALLLAACAAPSPQLAPPIARQAASAAFSDGIGMRFVRIPAGEFMMGSDESPQALAQAFPHADPERLAELVDERPVHRVRITRDFWLGAHEVTVGQFRQFVAASGYVPESVRDGSGGYGFYPNYDPAHTERADLFEGRNPGYSWANPGFTQTDSHPVINVTWNDATAMAKWLGEREGVTYRLPTEAEWEYAARGGTRTRFPAGDDPDVLLRTANTFDREAALRWPRWREQAGTGSDGHAFTAPVGSFAPNAFGLYDMVGNVWEWVADWYDEAYYAHSPGVDPQGPASGDVRVRRGGSWHSWPLYARVAYRNYNTPQSRHVLGGFRLLREQGWCVDAPETIAACACHALISDEFLLKLLTSKRKPLLKT</sequence>
<evidence type="ECO:0000259" key="2">
    <source>
        <dbReference type="Pfam" id="PF03781"/>
    </source>
</evidence>
<proteinExistence type="predicted"/>
<keyword evidence="1" id="KW-0732">Signal</keyword>
<protein>
    <submittedName>
        <fullName evidence="3">Formylglycine-generating enzyme family protein</fullName>
    </submittedName>
</protein>
<dbReference type="InterPro" id="IPR005532">
    <property type="entry name" value="SUMF_dom"/>
</dbReference>
<evidence type="ECO:0000313" key="3">
    <source>
        <dbReference type="EMBL" id="NZA00679.1"/>
    </source>
</evidence>
<evidence type="ECO:0000256" key="1">
    <source>
        <dbReference type="SAM" id="SignalP"/>
    </source>
</evidence>
<dbReference type="InterPro" id="IPR016187">
    <property type="entry name" value="CTDL_fold"/>
</dbReference>
<gene>
    <name evidence="3" type="ORF">H0I39_00790</name>
</gene>
<feature type="domain" description="Sulfatase-modifying factor enzyme-like" evidence="2">
    <location>
        <begin position="40"/>
        <end position="332"/>
    </location>
</feature>
<dbReference type="AlphaFoldDB" id="A0A853IX37"/>
<evidence type="ECO:0000313" key="4">
    <source>
        <dbReference type="Proteomes" id="UP000589716"/>
    </source>
</evidence>
<organism evidence="3 4">
    <name type="scientific">Ottowia beijingensis</name>
    <dbReference type="NCBI Taxonomy" id="1207057"/>
    <lineage>
        <taxon>Bacteria</taxon>
        <taxon>Pseudomonadati</taxon>
        <taxon>Pseudomonadota</taxon>
        <taxon>Betaproteobacteria</taxon>
        <taxon>Burkholderiales</taxon>
        <taxon>Comamonadaceae</taxon>
        <taxon>Ottowia</taxon>
    </lineage>
</organism>
<dbReference type="InterPro" id="IPR051043">
    <property type="entry name" value="Sulfatase_Mod_Factor_Kinase"/>
</dbReference>
<dbReference type="SUPFAM" id="SSF56436">
    <property type="entry name" value="C-type lectin-like"/>
    <property type="match status" value="1"/>
</dbReference>
<comment type="caution">
    <text evidence="3">The sequence shown here is derived from an EMBL/GenBank/DDBJ whole genome shotgun (WGS) entry which is preliminary data.</text>
</comment>
<keyword evidence="4" id="KW-1185">Reference proteome</keyword>
<dbReference type="PANTHER" id="PTHR23150">
    <property type="entry name" value="SULFATASE MODIFYING FACTOR 1, 2"/>
    <property type="match status" value="1"/>
</dbReference>
<accession>A0A853IX37</accession>